<evidence type="ECO:0000259" key="4">
    <source>
        <dbReference type="Pfam" id="PF25225"/>
    </source>
</evidence>
<gene>
    <name evidence="5" type="ORF">NWE73_16395</name>
</gene>
<protein>
    <submittedName>
        <fullName evidence="5">DUF4105 domain-containing protein</fullName>
    </submittedName>
</protein>
<dbReference type="Pfam" id="PF13387">
    <property type="entry name" value="Lnb_N"/>
    <property type="match status" value="1"/>
</dbReference>
<feature type="signal peptide" evidence="1">
    <location>
        <begin position="1"/>
        <end position="24"/>
    </location>
</feature>
<dbReference type="InterPro" id="IPR025178">
    <property type="entry name" value="Lnb_N"/>
</dbReference>
<comment type="caution">
    <text evidence="5">The sequence shown here is derived from an EMBL/GenBank/DDBJ whole genome shotgun (WGS) entry which is preliminary data.</text>
</comment>
<keyword evidence="6" id="KW-1185">Reference proteome</keyword>
<accession>A0ABT6DM56</accession>
<dbReference type="Pfam" id="PF25225">
    <property type="entry name" value="DUF7843"/>
    <property type="match status" value="1"/>
</dbReference>
<evidence type="ECO:0000313" key="5">
    <source>
        <dbReference type="EMBL" id="MDG0817964.1"/>
    </source>
</evidence>
<proteinExistence type="predicted"/>
<dbReference type="EMBL" id="JANRMI010000005">
    <property type="protein sequence ID" value="MDG0817964.1"/>
    <property type="molecule type" value="Genomic_DNA"/>
</dbReference>
<organism evidence="5 6">
    <name type="scientific">Bdellovibrio svalbardensis</name>
    <dbReference type="NCBI Taxonomy" id="2972972"/>
    <lineage>
        <taxon>Bacteria</taxon>
        <taxon>Pseudomonadati</taxon>
        <taxon>Bdellovibrionota</taxon>
        <taxon>Bdellovibrionia</taxon>
        <taxon>Bdellovibrionales</taxon>
        <taxon>Pseudobdellovibrionaceae</taxon>
        <taxon>Bdellovibrio</taxon>
    </lineage>
</organism>
<sequence length="647" mass="75197">MKLFGFSVFLSAVFVFQTSAQALAAEADLNRVLKFAEDQQLHKDRQWRKLLHFETDFFRTTESQVDSAKFFFAPNGKQNPQAELQATIKAFFHDDEIQDSYEKAQCRFPARYRWLKKHLVSQNIKWPEAQCERYLAFAKGLKGQSVSLVFSSYYLNNPSSAFGHTFLRVNKAPSERDGKRYELLDYGLNYAAEADTNNAFLYGFKGLFGMFQGKFKAIPYYFKVREYNNAESRDLWEYQLRLKPEAVDMLVAHVWELGPGQIDYWYVTENCSYHMLSILEAADPSVDILSKLDQYVIPADTVRVLWNKTDLVESYVYRPSIRQVFFQREALLSPEESKELKILAKQIKIQDGFTYSENFNKMSAASQAKILDAFIDFIDYRYSKEVQEAGREFQLKMQVLEKRSGISEEPVKISIDPAPEERPHLAHPSGRWGVGYRHTTSDKDLALLSHRFALHDRLDPAIGYPRYSLISFFDLDFSYGSPFSGNNEKELQLENFAAFELISASAWSTLIPDHSWRFKLGVERTYNENFSPTQEAILRMGGGWTFLFGKLDVSAQVLGEAHYDGAHSENKMWVGAGPFLEAHYQWTPYLLSQASVQYRRDSAWDIKDYFKSTVETQYSFTKTWGLRGVYRNQRFLEEYSIQLFNYY</sequence>
<feature type="domain" description="Lnb N-terminal periplasmic" evidence="2">
    <location>
        <begin position="139"/>
        <end position="306"/>
    </location>
</feature>
<name>A0ABT6DM56_9BACT</name>
<evidence type="ECO:0000259" key="3">
    <source>
        <dbReference type="Pfam" id="PF25222"/>
    </source>
</evidence>
<feature type="domain" description="DUF7843" evidence="4">
    <location>
        <begin position="39"/>
        <end position="118"/>
    </location>
</feature>
<feature type="domain" description="DUF7840" evidence="3">
    <location>
        <begin position="421"/>
        <end position="635"/>
    </location>
</feature>
<evidence type="ECO:0000313" key="6">
    <source>
        <dbReference type="Proteomes" id="UP001152321"/>
    </source>
</evidence>
<dbReference type="Pfam" id="PF25222">
    <property type="entry name" value="DUF7840"/>
    <property type="match status" value="1"/>
</dbReference>
<dbReference type="InterPro" id="IPR057162">
    <property type="entry name" value="DUF7840"/>
</dbReference>
<evidence type="ECO:0000259" key="2">
    <source>
        <dbReference type="Pfam" id="PF13387"/>
    </source>
</evidence>
<dbReference type="RefSeq" id="WP_277579440.1">
    <property type="nucleotide sequence ID" value="NZ_JANRMI010000005.1"/>
</dbReference>
<feature type="chain" id="PRO_5045564793" evidence="1">
    <location>
        <begin position="25"/>
        <end position="647"/>
    </location>
</feature>
<evidence type="ECO:0000256" key="1">
    <source>
        <dbReference type="SAM" id="SignalP"/>
    </source>
</evidence>
<dbReference type="Proteomes" id="UP001152321">
    <property type="component" value="Unassembled WGS sequence"/>
</dbReference>
<reference evidence="5" key="1">
    <citation type="submission" date="2022-08" db="EMBL/GenBank/DDBJ databases">
        <title>Novel Bdellovibrio Species Isolated from Svalbard: Designation Bdellovibrio svalbardensis.</title>
        <authorList>
            <person name="Mitchell R.J."/>
            <person name="Choi S.Y."/>
        </authorList>
    </citation>
    <scope>NUCLEOTIDE SEQUENCE</scope>
    <source>
        <strain evidence="5">PAP01</strain>
    </source>
</reference>
<keyword evidence="1" id="KW-0732">Signal</keyword>
<dbReference type="InterPro" id="IPR057165">
    <property type="entry name" value="DUF7843"/>
</dbReference>